<comment type="caution">
    <text evidence="2">The sequence shown here is derived from an EMBL/GenBank/DDBJ whole genome shotgun (WGS) entry which is preliminary data.</text>
</comment>
<dbReference type="InterPro" id="IPR024344">
    <property type="entry name" value="MDMPI_metal-binding"/>
</dbReference>
<dbReference type="Pfam" id="PF11716">
    <property type="entry name" value="MDMPI_N"/>
    <property type="match status" value="1"/>
</dbReference>
<dbReference type="InterPro" id="IPR034660">
    <property type="entry name" value="DinB/YfiT-like"/>
</dbReference>
<feature type="domain" description="Mycothiol-dependent maleylpyruvate isomerase metal-binding" evidence="1">
    <location>
        <begin position="27"/>
        <end position="117"/>
    </location>
</feature>
<evidence type="ECO:0000313" key="2">
    <source>
        <dbReference type="EMBL" id="MEE3849841.1"/>
    </source>
</evidence>
<sequence>MNERRRAESAQPPRGRSRLEAVWPIVHDERARLAADLGAVAPAAWSTPSLCPGWDVHDVVAHLIDSATTTRRRFVRRMIAARFDFDRDNDAGIRAQRRADPAATLDALRAVVSSTDSPPAAAATRLVEAFVHGEDIRRPLGIVGAYPTDAVIDALDHQLATSVSFGGGRQRAQGTCLVVTDGDYAHGAGPEVRGRAIDLLLAVSGRPVPDGALTGPGAPHLLVE</sequence>
<evidence type="ECO:0000259" key="1">
    <source>
        <dbReference type="Pfam" id="PF11716"/>
    </source>
</evidence>
<protein>
    <submittedName>
        <fullName evidence="2">Maleylpyruvate isomerase family mycothiol-dependent enzyme</fullName>
    </submittedName>
</protein>
<dbReference type="SUPFAM" id="SSF109854">
    <property type="entry name" value="DinB/YfiT-like putative metalloenzymes"/>
    <property type="match status" value="1"/>
</dbReference>
<dbReference type="EMBL" id="JAZDUF010000001">
    <property type="protein sequence ID" value="MEE3849841.1"/>
    <property type="molecule type" value="Genomic_DNA"/>
</dbReference>
<dbReference type="NCBIfam" id="TIGR03083">
    <property type="entry name" value="maleylpyruvate isomerase family mycothiol-dependent enzyme"/>
    <property type="match status" value="1"/>
</dbReference>
<organism evidence="2 3">
    <name type="scientific">Gordonia sesuvii</name>
    <dbReference type="NCBI Taxonomy" id="3116777"/>
    <lineage>
        <taxon>Bacteria</taxon>
        <taxon>Bacillati</taxon>
        <taxon>Actinomycetota</taxon>
        <taxon>Actinomycetes</taxon>
        <taxon>Mycobacteriales</taxon>
        <taxon>Gordoniaceae</taxon>
        <taxon>Gordonia</taxon>
    </lineage>
</organism>
<keyword evidence="2" id="KW-0413">Isomerase</keyword>
<evidence type="ECO:0000313" key="3">
    <source>
        <dbReference type="Proteomes" id="UP001347146"/>
    </source>
</evidence>
<proteinExistence type="predicted"/>
<dbReference type="Gene3D" id="1.20.120.450">
    <property type="entry name" value="dinb family like domain"/>
    <property type="match status" value="1"/>
</dbReference>
<dbReference type="GO" id="GO:0016853">
    <property type="term" value="F:isomerase activity"/>
    <property type="evidence" value="ECO:0007669"/>
    <property type="project" value="UniProtKB-KW"/>
</dbReference>
<reference evidence="2 3" key="1">
    <citation type="submission" date="2024-01" db="EMBL/GenBank/DDBJ databases">
        <title>Draft genome sequence of Gordonia sp. LSe1-13.</title>
        <authorList>
            <person name="Suphannarot A."/>
            <person name="Mingma R."/>
        </authorList>
    </citation>
    <scope>NUCLEOTIDE SEQUENCE [LARGE SCALE GENOMIC DNA]</scope>
    <source>
        <strain evidence="2 3">LSe1-13</strain>
    </source>
</reference>
<keyword evidence="3" id="KW-1185">Reference proteome</keyword>
<dbReference type="InterPro" id="IPR017517">
    <property type="entry name" value="Maleyloyr_isom"/>
</dbReference>
<accession>A0ABU7MAX7</accession>
<gene>
    <name evidence="2" type="ORF">VZC37_05830</name>
</gene>
<name>A0ABU7MAX7_9ACTN</name>
<dbReference type="Proteomes" id="UP001347146">
    <property type="component" value="Unassembled WGS sequence"/>
</dbReference>